<dbReference type="Gene3D" id="4.10.240.10">
    <property type="entry name" value="Zn(2)-C6 fungal-type DNA-binding domain"/>
    <property type="match status" value="1"/>
</dbReference>
<dbReference type="CDD" id="cd00067">
    <property type="entry name" value="GAL4"/>
    <property type="match status" value="1"/>
</dbReference>
<dbReference type="PANTHER" id="PTHR37534:SF46">
    <property type="entry name" value="ZN(II)2CYS6 TRANSCRIPTION FACTOR (EUROFUNG)"/>
    <property type="match status" value="1"/>
</dbReference>
<keyword evidence="8" id="KW-1185">Reference proteome</keyword>
<gene>
    <name evidence="7" type="ORF">A1O9_06947</name>
</gene>
<protein>
    <recommendedName>
        <fullName evidence="6">Zn(2)-C6 fungal-type domain-containing protein</fullName>
    </recommendedName>
</protein>
<dbReference type="AlphaFoldDB" id="A0A072PAJ9"/>
<evidence type="ECO:0000256" key="2">
    <source>
        <dbReference type="ARBA" id="ARBA00023125"/>
    </source>
</evidence>
<accession>A0A072PAJ9</accession>
<evidence type="ECO:0000256" key="3">
    <source>
        <dbReference type="ARBA" id="ARBA00023163"/>
    </source>
</evidence>
<dbReference type="PROSITE" id="PS50048">
    <property type="entry name" value="ZN2_CY6_FUNGAL_2"/>
    <property type="match status" value="1"/>
</dbReference>
<dbReference type="InterPro" id="IPR001138">
    <property type="entry name" value="Zn2Cys6_DnaBD"/>
</dbReference>
<dbReference type="HOGENOM" id="CLU_031213_0_0_1"/>
<evidence type="ECO:0000256" key="5">
    <source>
        <dbReference type="SAM" id="MobiDB-lite"/>
    </source>
</evidence>
<dbReference type="OrthoDB" id="4491390at2759"/>
<dbReference type="Proteomes" id="UP000027920">
    <property type="component" value="Unassembled WGS sequence"/>
</dbReference>
<dbReference type="EMBL" id="AMGV01000005">
    <property type="protein sequence ID" value="KEF56757.1"/>
    <property type="molecule type" value="Genomic_DNA"/>
</dbReference>
<organism evidence="7 8">
    <name type="scientific">Exophiala aquamarina CBS 119918</name>
    <dbReference type="NCBI Taxonomy" id="1182545"/>
    <lineage>
        <taxon>Eukaryota</taxon>
        <taxon>Fungi</taxon>
        <taxon>Dikarya</taxon>
        <taxon>Ascomycota</taxon>
        <taxon>Pezizomycotina</taxon>
        <taxon>Eurotiomycetes</taxon>
        <taxon>Chaetothyriomycetidae</taxon>
        <taxon>Chaetothyriales</taxon>
        <taxon>Herpotrichiellaceae</taxon>
        <taxon>Exophiala</taxon>
    </lineage>
</organism>
<dbReference type="VEuPathDB" id="FungiDB:A1O9_06947"/>
<dbReference type="GeneID" id="25281861"/>
<feature type="compositionally biased region" description="Polar residues" evidence="5">
    <location>
        <begin position="434"/>
        <end position="443"/>
    </location>
</feature>
<evidence type="ECO:0000259" key="6">
    <source>
        <dbReference type="PROSITE" id="PS50048"/>
    </source>
</evidence>
<proteinExistence type="predicted"/>
<evidence type="ECO:0000256" key="4">
    <source>
        <dbReference type="ARBA" id="ARBA00023242"/>
    </source>
</evidence>
<reference evidence="7 8" key="1">
    <citation type="submission" date="2013-03" db="EMBL/GenBank/DDBJ databases">
        <title>The Genome Sequence of Exophiala aquamarina CBS 119918.</title>
        <authorList>
            <consortium name="The Broad Institute Genomics Platform"/>
            <person name="Cuomo C."/>
            <person name="de Hoog S."/>
            <person name="Gorbushina A."/>
            <person name="Walker B."/>
            <person name="Young S.K."/>
            <person name="Zeng Q."/>
            <person name="Gargeya S."/>
            <person name="Fitzgerald M."/>
            <person name="Haas B."/>
            <person name="Abouelleil A."/>
            <person name="Allen A.W."/>
            <person name="Alvarado L."/>
            <person name="Arachchi H.M."/>
            <person name="Berlin A.M."/>
            <person name="Chapman S.B."/>
            <person name="Gainer-Dewar J."/>
            <person name="Goldberg J."/>
            <person name="Griggs A."/>
            <person name="Gujja S."/>
            <person name="Hansen M."/>
            <person name="Howarth C."/>
            <person name="Imamovic A."/>
            <person name="Ireland A."/>
            <person name="Larimer J."/>
            <person name="McCowan C."/>
            <person name="Murphy C."/>
            <person name="Pearson M."/>
            <person name="Poon T.W."/>
            <person name="Priest M."/>
            <person name="Roberts A."/>
            <person name="Saif S."/>
            <person name="Shea T."/>
            <person name="Sisk P."/>
            <person name="Sykes S."/>
            <person name="Wortman J."/>
            <person name="Nusbaum C."/>
            <person name="Birren B."/>
        </authorList>
    </citation>
    <scope>NUCLEOTIDE SEQUENCE [LARGE SCALE GENOMIC DNA]</scope>
    <source>
        <strain evidence="7 8">CBS 119918</strain>
    </source>
</reference>
<evidence type="ECO:0000256" key="1">
    <source>
        <dbReference type="ARBA" id="ARBA00023015"/>
    </source>
</evidence>
<comment type="caution">
    <text evidence="7">The sequence shown here is derived from an EMBL/GenBank/DDBJ whole genome shotgun (WGS) entry which is preliminary data.</text>
</comment>
<feature type="compositionally biased region" description="Polar residues" evidence="5">
    <location>
        <begin position="456"/>
        <end position="469"/>
    </location>
</feature>
<evidence type="ECO:0000313" key="7">
    <source>
        <dbReference type="EMBL" id="KEF56757.1"/>
    </source>
</evidence>
<dbReference type="RefSeq" id="XP_013259347.1">
    <property type="nucleotide sequence ID" value="XM_013403893.1"/>
</dbReference>
<keyword evidence="4" id="KW-0539">Nucleus</keyword>
<keyword evidence="1" id="KW-0805">Transcription regulation</keyword>
<feature type="domain" description="Zn(2)-C6 fungal-type" evidence="6">
    <location>
        <begin position="25"/>
        <end position="53"/>
    </location>
</feature>
<dbReference type="InterPro" id="IPR036864">
    <property type="entry name" value="Zn2-C6_fun-type_DNA-bd_sf"/>
</dbReference>
<evidence type="ECO:0000313" key="8">
    <source>
        <dbReference type="Proteomes" id="UP000027920"/>
    </source>
</evidence>
<dbReference type="GO" id="GO:0000981">
    <property type="term" value="F:DNA-binding transcription factor activity, RNA polymerase II-specific"/>
    <property type="evidence" value="ECO:0007669"/>
    <property type="project" value="InterPro"/>
</dbReference>
<dbReference type="GO" id="GO:0003677">
    <property type="term" value="F:DNA binding"/>
    <property type="evidence" value="ECO:0007669"/>
    <property type="project" value="UniProtKB-KW"/>
</dbReference>
<name>A0A072PAJ9_9EURO</name>
<feature type="region of interest" description="Disordered" evidence="5">
    <location>
        <begin position="1"/>
        <end position="25"/>
    </location>
</feature>
<dbReference type="GO" id="GO:0008270">
    <property type="term" value="F:zinc ion binding"/>
    <property type="evidence" value="ECO:0007669"/>
    <property type="project" value="InterPro"/>
</dbReference>
<keyword evidence="3" id="KW-0804">Transcription</keyword>
<feature type="region of interest" description="Disordered" evidence="5">
    <location>
        <begin position="434"/>
        <end position="469"/>
    </location>
</feature>
<feature type="compositionally biased region" description="Basic residues" evidence="5">
    <location>
        <begin position="11"/>
        <end position="21"/>
    </location>
</feature>
<dbReference type="PANTHER" id="PTHR37534">
    <property type="entry name" value="TRANSCRIPTIONAL ACTIVATOR PROTEIN UGA3"/>
    <property type="match status" value="1"/>
</dbReference>
<sequence>MTLDTRSASGKLRKGKPRGKRRDRDCSTCQDRGIKCDVNRPSCGQCRRDDLICPGFAIRVRWAADATNADSTAVTTSNNGILASAGVSESNINEGVEATSTSTDLCVEQNSSSSVIPSRASVEDSPNWTSNLADYLHYFTSKYAQARVARNPHVRPAPDDPGGVAGVWHFAWDHISQCLRESGSHHALDKHLLYSGALQGLNQAVQESDILAIFGMTTLAFLDVREGPFGRWARHLCGAKALLDLHCQDFETLSQLYSTTPGLKQAVSLLLWYDVMGLVIDQDRHLIFDDFHRRDMEPTFFELVGCAQDTFRLYVEIAQGYTTAAPHQAYHRICTQLLKVSRSPDNEMLLLQDAWRYAAFYVALDYLHPDSVKETDEAAALVADSICDIVDKILPLENHLFVHLKVQVFFMGIFAPKERHLRKADSFWRFCESSSPPSYSMAQKLSAARRKRRSQKQVSTGNSSGVSQA</sequence>
<dbReference type="SUPFAM" id="SSF57701">
    <property type="entry name" value="Zn2/Cys6 DNA-binding domain"/>
    <property type="match status" value="1"/>
</dbReference>
<keyword evidence="2" id="KW-0238">DNA-binding</keyword>
<dbReference type="Pfam" id="PF00172">
    <property type="entry name" value="Zn_clus"/>
    <property type="match status" value="1"/>
</dbReference>